<keyword evidence="6" id="KW-0812">Transmembrane</keyword>
<dbReference type="InterPro" id="IPR020901">
    <property type="entry name" value="Prtase_inh_Kunz-CS"/>
</dbReference>
<evidence type="ECO:0000256" key="7">
    <source>
        <dbReference type="ARBA" id="ARBA00022729"/>
    </source>
</evidence>
<reference evidence="19" key="2">
    <citation type="submission" date="2025-08" db="UniProtKB">
        <authorList>
            <consortium name="Ensembl"/>
        </authorList>
    </citation>
    <scope>IDENTIFICATION</scope>
    <source>
        <strain evidence="19">Thoroughbred</strain>
    </source>
</reference>
<evidence type="ECO:0000256" key="8">
    <source>
        <dbReference type="ARBA" id="ARBA00022737"/>
    </source>
</evidence>
<dbReference type="Ensembl" id="ENSECAT00000089501.1">
    <property type="protein sequence ID" value="ENSECAP00000088298.1"/>
    <property type="gene ID" value="ENSECAG00000011301.4"/>
</dbReference>
<evidence type="ECO:0000256" key="6">
    <source>
        <dbReference type="ARBA" id="ARBA00022692"/>
    </source>
</evidence>
<dbReference type="Proteomes" id="UP000002281">
    <property type="component" value="Chromosome 10"/>
</dbReference>
<dbReference type="InterPro" id="IPR002223">
    <property type="entry name" value="Kunitz_BPTI"/>
</dbReference>
<dbReference type="Pfam" id="PF00014">
    <property type="entry name" value="Kunitz_BPTI"/>
    <property type="match status" value="2"/>
</dbReference>
<evidence type="ECO:0000256" key="11">
    <source>
        <dbReference type="ARBA" id="ARBA00023136"/>
    </source>
</evidence>
<evidence type="ECO:0000256" key="9">
    <source>
        <dbReference type="ARBA" id="ARBA00022900"/>
    </source>
</evidence>
<keyword evidence="11" id="KW-0472">Membrane</keyword>
<keyword evidence="7" id="KW-0732">Signal</keyword>
<evidence type="ECO:0000256" key="15">
    <source>
        <dbReference type="ARBA" id="ARBA00071442"/>
    </source>
</evidence>
<dbReference type="SMART" id="SM00131">
    <property type="entry name" value="KU"/>
    <property type="match status" value="2"/>
</dbReference>
<reference evidence="19" key="3">
    <citation type="submission" date="2025-09" db="UniProtKB">
        <authorList>
            <consortium name="Ensembl"/>
        </authorList>
    </citation>
    <scope>IDENTIFICATION</scope>
    <source>
        <strain evidence="19">Thoroughbred</strain>
    </source>
</reference>
<dbReference type="AlphaFoldDB" id="A0A9L0TPN1"/>
<evidence type="ECO:0000256" key="2">
    <source>
        <dbReference type="ARBA" id="ARBA00004496"/>
    </source>
</evidence>
<proteinExistence type="predicted"/>
<dbReference type="PANTHER" id="PTHR47247:SF1">
    <property type="entry name" value="KUNITZ-TYPE PROTEASE INHIBITOR 2"/>
    <property type="match status" value="1"/>
</dbReference>
<keyword evidence="5" id="KW-0646">Protease inhibitor</keyword>
<dbReference type="PRINTS" id="PR00759">
    <property type="entry name" value="BASICPTASE"/>
</dbReference>
<keyword evidence="10" id="KW-1133">Transmembrane helix</keyword>
<feature type="domain" description="BPTI/Kunitz inhibitor" evidence="18">
    <location>
        <begin position="277"/>
        <end position="327"/>
    </location>
</feature>
<keyword evidence="8" id="KW-0677">Repeat</keyword>
<feature type="region of interest" description="Disordered" evidence="17">
    <location>
        <begin position="1"/>
        <end position="35"/>
    </location>
</feature>
<dbReference type="PROSITE" id="PS00280">
    <property type="entry name" value="BPTI_KUNITZ_1"/>
    <property type="match status" value="2"/>
</dbReference>
<keyword evidence="9" id="KW-0722">Serine protease inhibitor</keyword>
<dbReference type="GO" id="GO:0004867">
    <property type="term" value="F:serine-type endopeptidase inhibitor activity"/>
    <property type="evidence" value="ECO:0000318"/>
    <property type="project" value="GO_Central"/>
</dbReference>
<keyword evidence="20" id="KW-1185">Reference proteome</keyword>
<accession>A0A9L0TPN1</accession>
<keyword evidence="3" id="KW-1003">Cell membrane</keyword>
<feature type="compositionally biased region" description="Low complexity" evidence="17">
    <location>
        <begin position="19"/>
        <end position="35"/>
    </location>
</feature>
<evidence type="ECO:0000256" key="10">
    <source>
        <dbReference type="ARBA" id="ARBA00022989"/>
    </source>
</evidence>
<comment type="subcellular location">
    <subcellularLocation>
        <location evidence="1">Cell membrane</location>
        <topology evidence="1">Single-pass type I membrane protein</topology>
    </subcellularLocation>
    <subcellularLocation>
        <location evidence="2">Cytoplasm</location>
    </subcellularLocation>
</comment>
<evidence type="ECO:0000256" key="16">
    <source>
        <dbReference type="ARBA" id="ARBA00082650"/>
    </source>
</evidence>
<dbReference type="CDD" id="cd22621">
    <property type="entry name" value="Kunitz_HAI2_1-like"/>
    <property type="match status" value="1"/>
</dbReference>
<reference evidence="19 20" key="1">
    <citation type="journal article" date="2009" name="Science">
        <title>Genome sequence, comparative analysis, and population genetics of the domestic horse.</title>
        <authorList>
            <consortium name="Broad Institute Genome Sequencing Platform"/>
            <consortium name="Broad Institute Whole Genome Assembly Team"/>
            <person name="Wade C.M."/>
            <person name="Giulotto E."/>
            <person name="Sigurdsson S."/>
            <person name="Zoli M."/>
            <person name="Gnerre S."/>
            <person name="Imsland F."/>
            <person name="Lear T.L."/>
            <person name="Adelson D.L."/>
            <person name="Bailey E."/>
            <person name="Bellone R.R."/>
            <person name="Bloecker H."/>
            <person name="Distl O."/>
            <person name="Edgar R.C."/>
            <person name="Garber M."/>
            <person name="Leeb T."/>
            <person name="Mauceli E."/>
            <person name="MacLeod J.N."/>
            <person name="Penedo M.C.T."/>
            <person name="Raison J.M."/>
            <person name="Sharpe T."/>
            <person name="Vogel J."/>
            <person name="Andersson L."/>
            <person name="Antczak D.F."/>
            <person name="Biagi T."/>
            <person name="Binns M.M."/>
            <person name="Chowdhary B.P."/>
            <person name="Coleman S.J."/>
            <person name="Della Valle G."/>
            <person name="Fryc S."/>
            <person name="Guerin G."/>
            <person name="Hasegawa T."/>
            <person name="Hill E.W."/>
            <person name="Jurka J."/>
            <person name="Kiialainen A."/>
            <person name="Lindgren G."/>
            <person name="Liu J."/>
            <person name="Magnani E."/>
            <person name="Mickelson J.R."/>
            <person name="Murray J."/>
            <person name="Nergadze S.G."/>
            <person name="Onofrio R."/>
            <person name="Pedroni S."/>
            <person name="Piras M.F."/>
            <person name="Raudsepp T."/>
            <person name="Rocchi M."/>
            <person name="Roeed K.H."/>
            <person name="Ryder O.A."/>
            <person name="Searle S."/>
            <person name="Skow L."/>
            <person name="Swinburne J.E."/>
            <person name="Syvaenen A.C."/>
            <person name="Tozaki T."/>
            <person name="Valberg S.J."/>
            <person name="Vaudin M."/>
            <person name="White J.R."/>
            <person name="Zody M.C."/>
            <person name="Lander E.S."/>
            <person name="Lindblad-Toh K."/>
        </authorList>
    </citation>
    <scope>NUCLEOTIDE SEQUENCE [LARGE SCALE GENOMIC DNA]</scope>
    <source>
        <strain evidence="19 20">Thoroughbred</strain>
    </source>
</reference>
<dbReference type="GeneTree" id="ENSGT00940000160348"/>
<evidence type="ECO:0000259" key="18">
    <source>
        <dbReference type="PROSITE" id="PS50279"/>
    </source>
</evidence>
<evidence type="ECO:0000313" key="20">
    <source>
        <dbReference type="Proteomes" id="UP000002281"/>
    </source>
</evidence>
<protein>
    <recommendedName>
        <fullName evidence="15">Kunitz-type protease inhibitor 2</fullName>
    </recommendedName>
    <alternativeName>
        <fullName evidence="16">Hepatocyte growth factor activator inhibitor type 2</fullName>
    </alternativeName>
</protein>
<gene>
    <name evidence="19" type="primary">SPINT2</name>
</gene>
<dbReference type="PANTHER" id="PTHR47247">
    <property type="entry name" value="KUNITZ-TYPE PROTEASE INHIBITOR 2"/>
    <property type="match status" value="1"/>
</dbReference>
<evidence type="ECO:0000313" key="19">
    <source>
        <dbReference type="Ensembl" id="ENSECAP00000088298.1"/>
    </source>
</evidence>
<evidence type="ECO:0000256" key="12">
    <source>
        <dbReference type="ARBA" id="ARBA00023157"/>
    </source>
</evidence>
<dbReference type="Gene3D" id="4.10.410.10">
    <property type="entry name" value="Pancreatic trypsin inhibitor Kunitz domain"/>
    <property type="match status" value="2"/>
</dbReference>
<dbReference type="GO" id="GO:0005886">
    <property type="term" value="C:plasma membrane"/>
    <property type="evidence" value="ECO:0007669"/>
    <property type="project" value="UniProtKB-SubCell"/>
</dbReference>
<dbReference type="SUPFAM" id="SSF57362">
    <property type="entry name" value="BPTI-like"/>
    <property type="match status" value="2"/>
</dbReference>
<sequence length="409" mass="45230">MRPAAPPRQVRPAPPRLPPEGAASRRPPLAPAPTARVEVWRGLHGGTVAECRRGQARGGLTHRGRRGRVSAPRRSATGSSRRLRPERLRGTSQTLRERPHRSTRTGARGAPVRVRGRGLPAPARETPTARGSRPRLPGRRVEPVMAPLCGPGWCRALLALLASLLVLGADAADGEQGVHEFCHVLKAVGRCRAAFPRWWYNVTDRSCQQFVYGGCNGNKNNYLTKEECLEKCAGVTENTTDDSAASGTRVESSVPSVPRRQDSDDPFSDIFDYEEYCTAKAVTGPCRASFPRWYFNAEKNACDSFVYGGCRGNKNSYLSKEECMNRCFRKQLYPALPHSTKGRWPLPSPRLLGWAQRYWQAYVVVDPSPFTRNNSLVESRVSARERNTWGPFVPPHSAVVGAGPRQARV</sequence>
<evidence type="ECO:0000256" key="5">
    <source>
        <dbReference type="ARBA" id="ARBA00022690"/>
    </source>
</evidence>
<organism evidence="19 20">
    <name type="scientific">Equus caballus</name>
    <name type="common">Horse</name>
    <dbReference type="NCBI Taxonomy" id="9796"/>
    <lineage>
        <taxon>Eukaryota</taxon>
        <taxon>Metazoa</taxon>
        <taxon>Chordata</taxon>
        <taxon>Craniata</taxon>
        <taxon>Vertebrata</taxon>
        <taxon>Euteleostomi</taxon>
        <taxon>Mammalia</taxon>
        <taxon>Eutheria</taxon>
        <taxon>Laurasiatheria</taxon>
        <taxon>Perissodactyla</taxon>
        <taxon>Equidae</taxon>
        <taxon>Equus</taxon>
    </lineage>
</organism>
<dbReference type="GO" id="GO:0005737">
    <property type="term" value="C:cytoplasm"/>
    <property type="evidence" value="ECO:0007669"/>
    <property type="project" value="UniProtKB-SubCell"/>
</dbReference>
<comment type="subunit">
    <text evidence="14">Interacts with TMPRSS13; the interaction promotes the phosphorylation and cell membrane localization of TMPRSS13.</text>
</comment>
<dbReference type="CDD" id="cd22622">
    <property type="entry name" value="Kunitz_HAI2_2-like"/>
    <property type="match status" value="1"/>
</dbReference>
<evidence type="ECO:0000256" key="1">
    <source>
        <dbReference type="ARBA" id="ARBA00004251"/>
    </source>
</evidence>
<dbReference type="InterPro" id="IPR036880">
    <property type="entry name" value="Kunitz_BPTI_sf"/>
</dbReference>
<dbReference type="PROSITE" id="PS50279">
    <property type="entry name" value="BPTI_KUNITZ_2"/>
    <property type="match status" value="2"/>
</dbReference>
<keyword evidence="12" id="KW-1015">Disulfide bond</keyword>
<feature type="domain" description="BPTI/Kunitz inhibitor" evidence="18">
    <location>
        <begin position="182"/>
        <end position="232"/>
    </location>
</feature>
<keyword evidence="4" id="KW-0963">Cytoplasm</keyword>
<evidence type="ECO:0000256" key="3">
    <source>
        <dbReference type="ARBA" id="ARBA00022475"/>
    </source>
</evidence>
<evidence type="ECO:0000256" key="17">
    <source>
        <dbReference type="SAM" id="MobiDB-lite"/>
    </source>
</evidence>
<evidence type="ECO:0000256" key="13">
    <source>
        <dbReference type="ARBA" id="ARBA00023180"/>
    </source>
</evidence>
<feature type="region of interest" description="Disordered" evidence="17">
    <location>
        <begin position="238"/>
        <end position="263"/>
    </location>
</feature>
<evidence type="ECO:0000256" key="4">
    <source>
        <dbReference type="ARBA" id="ARBA00022490"/>
    </source>
</evidence>
<name>A0A9L0TPN1_HORSE</name>
<evidence type="ECO:0000256" key="14">
    <source>
        <dbReference type="ARBA" id="ARBA00061907"/>
    </source>
</evidence>
<feature type="region of interest" description="Disordered" evidence="17">
    <location>
        <begin position="51"/>
        <end position="138"/>
    </location>
</feature>
<keyword evidence="13" id="KW-0325">Glycoprotein</keyword>
<feature type="compositionally biased region" description="Polar residues" evidence="17">
    <location>
        <begin position="238"/>
        <end position="255"/>
    </location>
</feature>
<dbReference type="FunFam" id="4.10.410.10:FF:000014">
    <property type="entry name" value="Serine peptidase inhibitor, Kunitz type, 2"/>
    <property type="match status" value="2"/>
</dbReference>